<dbReference type="EMBL" id="SNTZ01000016">
    <property type="protein sequence ID" value="THV57124.1"/>
    <property type="molecule type" value="Genomic_DNA"/>
</dbReference>
<feature type="transmembrane region" description="Helical" evidence="1">
    <location>
        <begin position="157"/>
        <end position="177"/>
    </location>
</feature>
<feature type="transmembrane region" description="Helical" evidence="1">
    <location>
        <begin position="123"/>
        <end position="145"/>
    </location>
</feature>
<dbReference type="RefSeq" id="WP_136567565.1">
    <property type="nucleotide sequence ID" value="NZ_SNTZ01000016.1"/>
</dbReference>
<proteinExistence type="predicted"/>
<feature type="transmembrane region" description="Helical" evidence="1">
    <location>
        <begin position="96"/>
        <end position="117"/>
    </location>
</feature>
<evidence type="ECO:0000256" key="1">
    <source>
        <dbReference type="SAM" id="Phobius"/>
    </source>
</evidence>
<sequence length="229" mass="25395">MSRSISIKKFAFKITSIKLLLLIIFPALLILGAAVAISVNYQIPISTFTKDTVSLGGIHPISGFLSNLGILLWCVAGTSCSFAALIQRHALSKEKFLFLIFSALLSGYLLFDDLFLFHEVLGGTIGLNENVTIILLGAAVLTYLITFRKVILFQTDVFVFILAMAFLSLSVLMDKIIKQFLISWIGDWQNFAEDAAKWIGIVFWCSYFVITSYQFSSKIADPAPLSKTE</sequence>
<dbReference type="Proteomes" id="UP000310406">
    <property type="component" value="Unassembled WGS sequence"/>
</dbReference>
<dbReference type="AlphaFoldDB" id="A0A4S8RT78"/>
<gene>
    <name evidence="2" type="ORF">EZV76_16040</name>
</gene>
<reference evidence="2 3" key="1">
    <citation type="submission" date="2019-03" db="EMBL/GenBank/DDBJ databases">
        <title>Muricauda SCR12 sp.nov, a marine bacterium isolated from Pacific Ocean:the Okinawa trough.</title>
        <authorList>
            <person name="Liu L."/>
        </authorList>
    </citation>
    <scope>NUCLEOTIDE SEQUENCE [LARGE SCALE GENOMIC DNA]</scope>
    <source>
        <strain evidence="2 3">SCR12</strain>
    </source>
</reference>
<evidence type="ECO:0000313" key="3">
    <source>
        <dbReference type="Proteomes" id="UP000310406"/>
    </source>
</evidence>
<protein>
    <submittedName>
        <fullName evidence="2">Uncharacterized protein</fullName>
    </submittedName>
</protein>
<keyword evidence="3" id="KW-1185">Reference proteome</keyword>
<evidence type="ECO:0000313" key="2">
    <source>
        <dbReference type="EMBL" id="THV57124.1"/>
    </source>
</evidence>
<accession>A0A4S8RT78</accession>
<organism evidence="2 3">
    <name type="scientific">Flagellimonas alvinocaridis</name>
    <dbReference type="NCBI Taxonomy" id="2530200"/>
    <lineage>
        <taxon>Bacteria</taxon>
        <taxon>Pseudomonadati</taxon>
        <taxon>Bacteroidota</taxon>
        <taxon>Flavobacteriia</taxon>
        <taxon>Flavobacteriales</taxon>
        <taxon>Flavobacteriaceae</taxon>
        <taxon>Flagellimonas</taxon>
    </lineage>
</organism>
<dbReference type="OrthoDB" id="982965at2"/>
<keyword evidence="1" id="KW-0812">Transmembrane</keyword>
<keyword evidence="1" id="KW-1133">Transmembrane helix</keyword>
<feature type="transmembrane region" description="Helical" evidence="1">
    <location>
        <begin position="60"/>
        <end position="84"/>
    </location>
</feature>
<comment type="caution">
    <text evidence="2">The sequence shown here is derived from an EMBL/GenBank/DDBJ whole genome shotgun (WGS) entry which is preliminary data.</text>
</comment>
<name>A0A4S8RT78_9FLAO</name>
<keyword evidence="1" id="KW-0472">Membrane</keyword>